<feature type="transmembrane region" description="Helical" evidence="9">
    <location>
        <begin position="565"/>
        <end position="583"/>
    </location>
</feature>
<keyword evidence="5" id="KW-0547">Nucleotide-binding</keyword>
<keyword evidence="13" id="KW-1185">Reference proteome</keyword>
<evidence type="ECO:0000313" key="12">
    <source>
        <dbReference type="EMBL" id="EAY26101.1"/>
    </source>
</evidence>
<dbReference type="NCBIfam" id="TIGR03797">
    <property type="entry name" value="NHLM_micro_ABC2"/>
    <property type="match status" value="1"/>
</dbReference>
<dbReference type="InterPro" id="IPR003439">
    <property type="entry name" value="ABC_transporter-like_ATP-bd"/>
</dbReference>
<evidence type="ECO:0000256" key="8">
    <source>
        <dbReference type="ARBA" id="ARBA00023136"/>
    </source>
</evidence>
<feature type="transmembrane region" description="Helical" evidence="9">
    <location>
        <begin position="650"/>
        <end position="668"/>
    </location>
</feature>
<dbReference type="GO" id="GO:0005524">
    <property type="term" value="F:ATP binding"/>
    <property type="evidence" value="ECO:0007669"/>
    <property type="project" value="UniProtKB-KW"/>
</dbReference>
<dbReference type="eggNOG" id="COG2274">
    <property type="taxonomic scope" value="Bacteria"/>
</dbReference>
<dbReference type="Proteomes" id="UP000004095">
    <property type="component" value="Unassembled WGS sequence"/>
</dbReference>
<feature type="transmembrane region" description="Helical" evidence="9">
    <location>
        <begin position="463"/>
        <end position="480"/>
    </location>
</feature>
<dbReference type="OrthoDB" id="9771903at2"/>
<evidence type="ECO:0000256" key="7">
    <source>
        <dbReference type="ARBA" id="ARBA00022989"/>
    </source>
</evidence>
<feature type="domain" description="ABC transmembrane type-1" evidence="11">
    <location>
        <begin position="428"/>
        <end position="708"/>
    </location>
</feature>
<protein>
    <submittedName>
        <fullName evidence="12">ABC transporter ATP-binding protein</fullName>
    </submittedName>
</protein>
<dbReference type="Pfam" id="PF00664">
    <property type="entry name" value="ABC_membrane"/>
    <property type="match status" value="1"/>
</dbReference>
<keyword evidence="2" id="KW-0813">Transport</keyword>
<dbReference type="EMBL" id="AAWS01000038">
    <property type="protein sequence ID" value="EAY26101.1"/>
    <property type="molecule type" value="Genomic_DNA"/>
</dbReference>
<dbReference type="GO" id="GO:0140359">
    <property type="term" value="F:ABC-type transporter activity"/>
    <property type="evidence" value="ECO:0007669"/>
    <property type="project" value="InterPro"/>
</dbReference>
<dbReference type="PROSITE" id="PS50929">
    <property type="entry name" value="ABC_TM1F"/>
    <property type="match status" value="1"/>
</dbReference>
<dbReference type="PROSITE" id="PS50893">
    <property type="entry name" value="ABC_TRANSPORTER_2"/>
    <property type="match status" value="1"/>
</dbReference>
<evidence type="ECO:0000256" key="9">
    <source>
        <dbReference type="SAM" id="Phobius"/>
    </source>
</evidence>
<name>A1ZTY8_MICM2</name>
<dbReference type="SUPFAM" id="SSF52540">
    <property type="entry name" value="P-loop containing nucleoside triphosphate hydrolases"/>
    <property type="match status" value="1"/>
</dbReference>
<dbReference type="PROSITE" id="PS00211">
    <property type="entry name" value="ABC_TRANSPORTER_1"/>
    <property type="match status" value="1"/>
</dbReference>
<proteinExistence type="predicted"/>
<dbReference type="InterPro" id="IPR027417">
    <property type="entry name" value="P-loop_NTPase"/>
</dbReference>
<dbReference type="InterPro" id="IPR011527">
    <property type="entry name" value="ABC1_TM_dom"/>
</dbReference>
<dbReference type="InterPro" id="IPR017871">
    <property type="entry name" value="ABC_transporter-like_CS"/>
</dbReference>
<evidence type="ECO:0000259" key="11">
    <source>
        <dbReference type="PROSITE" id="PS50929"/>
    </source>
</evidence>
<evidence type="ECO:0000256" key="5">
    <source>
        <dbReference type="ARBA" id="ARBA00022741"/>
    </source>
</evidence>
<dbReference type="SMART" id="SM00382">
    <property type="entry name" value="AAA"/>
    <property type="match status" value="1"/>
</dbReference>
<evidence type="ECO:0000256" key="4">
    <source>
        <dbReference type="ARBA" id="ARBA00022692"/>
    </source>
</evidence>
<feature type="transmembrane region" description="Helical" evidence="9">
    <location>
        <begin position="426"/>
        <end position="451"/>
    </location>
</feature>
<dbReference type="InterPro" id="IPR003593">
    <property type="entry name" value="AAA+_ATPase"/>
</dbReference>
<evidence type="ECO:0000256" key="3">
    <source>
        <dbReference type="ARBA" id="ARBA00022475"/>
    </source>
</evidence>
<dbReference type="InterPro" id="IPR039421">
    <property type="entry name" value="Type_1_exporter"/>
</dbReference>
<dbReference type="SUPFAM" id="SSF90123">
    <property type="entry name" value="ABC transporter transmembrane region"/>
    <property type="match status" value="1"/>
</dbReference>
<comment type="caution">
    <text evidence="12">The sequence shown here is derived from an EMBL/GenBank/DDBJ whole genome shotgun (WGS) entry which is preliminary data.</text>
</comment>
<feature type="domain" description="ABC transporter" evidence="10">
    <location>
        <begin position="740"/>
        <end position="973"/>
    </location>
</feature>
<evidence type="ECO:0000259" key="10">
    <source>
        <dbReference type="PROSITE" id="PS50893"/>
    </source>
</evidence>
<reference evidence="12 13" key="1">
    <citation type="submission" date="2007-01" db="EMBL/GenBank/DDBJ databases">
        <authorList>
            <person name="Haygood M."/>
            <person name="Podell S."/>
            <person name="Anderson C."/>
            <person name="Hopkinson B."/>
            <person name="Roe K."/>
            <person name="Barbeau K."/>
            <person name="Gaasterland T."/>
            <person name="Ferriera S."/>
            <person name="Johnson J."/>
            <person name="Kravitz S."/>
            <person name="Beeson K."/>
            <person name="Sutton G."/>
            <person name="Rogers Y.-H."/>
            <person name="Friedman R."/>
            <person name="Frazier M."/>
            <person name="Venter J.C."/>
        </authorList>
    </citation>
    <scope>NUCLEOTIDE SEQUENCE [LARGE SCALE GENOMIC DNA]</scope>
    <source>
        <strain evidence="12 13">ATCC 23134</strain>
    </source>
</reference>
<dbReference type="FunFam" id="3.40.50.300:FF:000299">
    <property type="entry name" value="ABC transporter ATP-binding protein/permease"/>
    <property type="match status" value="1"/>
</dbReference>
<dbReference type="InterPro" id="IPR022515">
    <property type="entry name" value="NHPM_micro_ABC2"/>
</dbReference>
<dbReference type="Gene3D" id="3.40.50.300">
    <property type="entry name" value="P-loop containing nucleotide triphosphate hydrolases"/>
    <property type="match status" value="1"/>
</dbReference>
<dbReference type="PANTHER" id="PTHR24221">
    <property type="entry name" value="ATP-BINDING CASSETTE SUB-FAMILY B"/>
    <property type="match status" value="1"/>
</dbReference>
<dbReference type="GO" id="GO:0005886">
    <property type="term" value="C:plasma membrane"/>
    <property type="evidence" value="ECO:0007669"/>
    <property type="project" value="UniProtKB-SubCell"/>
</dbReference>
<dbReference type="RefSeq" id="WP_002701484.1">
    <property type="nucleotide sequence ID" value="NZ_AAWS01000038.1"/>
</dbReference>
<dbReference type="GO" id="GO:0016887">
    <property type="term" value="F:ATP hydrolysis activity"/>
    <property type="evidence" value="ECO:0007669"/>
    <property type="project" value="InterPro"/>
</dbReference>
<feature type="transmembrane region" description="Helical" evidence="9">
    <location>
        <begin position="536"/>
        <end position="559"/>
    </location>
</feature>
<keyword evidence="6 12" id="KW-0067">ATP-binding</keyword>
<dbReference type="Gene3D" id="1.20.1560.10">
    <property type="entry name" value="ABC transporter type 1, transmembrane domain"/>
    <property type="match status" value="1"/>
</dbReference>
<accession>A1ZTY8</accession>
<dbReference type="PANTHER" id="PTHR24221:SF654">
    <property type="entry name" value="ATP-BINDING CASSETTE SUB-FAMILY B MEMBER 6"/>
    <property type="match status" value="1"/>
</dbReference>
<keyword evidence="4 9" id="KW-0812">Transmembrane</keyword>
<gene>
    <name evidence="12" type="ORF">M23134_05974</name>
</gene>
<dbReference type="AlphaFoldDB" id="A1ZTY8"/>
<dbReference type="GO" id="GO:0034040">
    <property type="term" value="F:ATPase-coupled lipid transmembrane transporter activity"/>
    <property type="evidence" value="ECO:0007669"/>
    <property type="project" value="TreeGrafter"/>
</dbReference>
<evidence type="ECO:0000313" key="13">
    <source>
        <dbReference type="Proteomes" id="UP000004095"/>
    </source>
</evidence>
<keyword evidence="7 9" id="KW-1133">Transmembrane helix</keyword>
<keyword evidence="3" id="KW-1003">Cell membrane</keyword>
<evidence type="ECO:0000256" key="1">
    <source>
        <dbReference type="ARBA" id="ARBA00004651"/>
    </source>
</evidence>
<dbReference type="Pfam" id="PF00005">
    <property type="entry name" value="ABC_tran"/>
    <property type="match status" value="1"/>
</dbReference>
<dbReference type="InterPro" id="IPR036640">
    <property type="entry name" value="ABC1_TM_sf"/>
</dbReference>
<evidence type="ECO:0000256" key="6">
    <source>
        <dbReference type="ARBA" id="ARBA00022840"/>
    </source>
</evidence>
<feature type="transmembrane region" description="Helical" evidence="9">
    <location>
        <begin position="688"/>
        <end position="710"/>
    </location>
</feature>
<keyword evidence="8 9" id="KW-0472">Membrane</keyword>
<evidence type="ECO:0000256" key="2">
    <source>
        <dbReference type="ARBA" id="ARBA00022448"/>
    </source>
</evidence>
<organism evidence="12 13">
    <name type="scientific">Microscilla marina ATCC 23134</name>
    <dbReference type="NCBI Taxonomy" id="313606"/>
    <lineage>
        <taxon>Bacteria</taxon>
        <taxon>Pseudomonadati</taxon>
        <taxon>Bacteroidota</taxon>
        <taxon>Cytophagia</taxon>
        <taxon>Cytophagales</taxon>
        <taxon>Microscillaceae</taxon>
        <taxon>Microscilla</taxon>
    </lineage>
</organism>
<sequence>MEAFLEIIRQEAKPIQMTVNTPFLMDTPGKVWFIDQGQINVYTVQLKDGKPEGQRFYFFTAEQQQLLLGLDSANSVHHIGFSADATKDTLVYEFDLARLKELALTSNYSPIIAGLISDWVTNLFFGISENENHPNKAANVLIKKGERVILREGDSISAQKKVVWAVIKPRKANTLLINGSGKLDQPTKELLLPLCRESFWESNGNLGLKFIGTTEAIQQEAAWQGLEALDNTLFALEKNAIDFVARNEQIRLKSKYQNQYIKTIQTLKDAEAILNREAADKYAKGLRVQTDDVLFNACQVVADPAKIRLVPPLENTKEGYDPIGDIARASKVRYREVLLDSKWWQQDSGALLSFLKEGDTPIALMPVKGNRYEAYNPVTKEAFRITEKNQHLIDKVAYTFYKPFPQKKITLIDLLKFGLFKEKRDFYILIIMGLAGTGLGLITPILTGVLFDTVIPNAGKSQVMHVGFALFMALIGYILFELTEGFALLRIETKMDHSLQAAVWDRLLDLPASFFRKFTTGDLADRAMGINEIRKLLSGVVITTILSSVFSLLNFLLLFYYSVKLALVALGISLVEVLIMYWIGRWQISKEKQALNYDGKTQGIVLQLLNGISKFRVTGTEIRAFNHWLKLFTKSKQFSFEAARVENIQTVINSIMPLLASGIIYWTFFSSSEWGKLSTGQFLAFNAAYGAFLSSILAMSAASLTIFQVFPIYERTRPILETLPENDDRKSNPGRLKGNIEVSKVNFRYNKDAPLVLNNISLQLRSGEYVAFVGASGSGKSTLIRLLLGFEKPEVGSIFYDNQDLNKLDLRLVRRQIGVVLQDGQLTPGDIFSNIVGSSPQLTMDDAWNAAKMAAFDEDIKQMPMGMHTIISEGGSTLSGGQKQRLLIARTLVHKPRIVMFDEATSALDNRTQAVITESLNKLQATRIVIAHRLSTIRNVDKVFVFDQGKIAQTGSYEDLIHQEGLFKDLATRQLA</sequence>
<comment type="subcellular location">
    <subcellularLocation>
        <location evidence="1">Cell membrane</location>
        <topology evidence="1">Multi-pass membrane protein</topology>
    </subcellularLocation>
</comment>